<keyword evidence="1" id="KW-0547">Nucleotide-binding</keyword>
<evidence type="ECO:0000313" key="6">
    <source>
        <dbReference type="EMBL" id="AYE61043.1"/>
    </source>
</evidence>
<proteinExistence type="predicted"/>
<dbReference type="Gene3D" id="3.40.50.300">
    <property type="entry name" value="P-loop containing nucleotide triphosphate hydrolases"/>
    <property type="match status" value="1"/>
</dbReference>
<dbReference type="SUPFAM" id="SSF52540">
    <property type="entry name" value="P-loop containing nucleoside triphosphate hydrolases"/>
    <property type="match status" value="1"/>
</dbReference>
<dbReference type="InterPro" id="IPR014015">
    <property type="entry name" value="Helicase_SF3_DNA-vir"/>
</dbReference>
<keyword evidence="4" id="KW-0067">ATP-binding</keyword>
<dbReference type="PANTHER" id="PTHR35372:SF2">
    <property type="entry name" value="SF3 HELICASE DOMAIN-CONTAINING PROTEIN"/>
    <property type="match status" value="1"/>
</dbReference>
<dbReference type="Proteomes" id="UP000267794">
    <property type="component" value="Chromosome"/>
</dbReference>
<evidence type="ECO:0000313" key="7">
    <source>
        <dbReference type="Proteomes" id="UP000267794"/>
    </source>
</evidence>
<evidence type="ECO:0000256" key="1">
    <source>
        <dbReference type="ARBA" id="ARBA00022741"/>
    </source>
</evidence>
<dbReference type="InterPro" id="IPR051620">
    <property type="entry name" value="ORF904-like_C"/>
</dbReference>
<dbReference type="PANTHER" id="PTHR35372">
    <property type="entry name" value="ATP BINDING PROTEIN-RELATED"/>
    <property type="match status" value="1"/>
</dbReference>
<dbReference type="PROSITE" id="PS51206">
    <property type="entry name" value="SF3_HELICASE_1"/>
    <property type="match status" value="1"/>
</dbReference>
<evidence type="ECO:0000256" key="4">
    <source>
        <dbReference type="ARBA" id="ARBA00022840"/>
    </source>
</evidence>
<dbReference type="GO" id="GO:0005524">
    <property type="term" value="F:ATP binding"/>
    <property type="evidence" value="ECO:0007669"/>
    <property type="project" value="UniProtKB-KW"/>
</dbReference>
<dbReference type="GO" id="GO:0004386">
    <property type="term" value="F:helicase activity"/>
    <property type="evidence" value="ECO:0007669"/>
    <property type="project" value="UniProtKB-KW"/>
</dbReference>
<dbReference type="AlphaFoldDB" id="A0A386RCV2"/>
<reference evidence="6 7" key="1">
    <citation type="submission" date="2016-10" db="EMBL/GenBank/DDBJ databases">
        <title>Complete genomic sequencing of Lactobacillus helveticus LH99 and comparative genome analysis.</title>
        <authorList>
            <person name="Li N."/>
            <person name="You C."/>
            <person name="Liu Z."/>
        </authorList>
    </citation>
    <scope>NUCLEOTIDE SEQUENCE [LARGE SCALE GENOMIC DNA]</scope>
    <source>
        <strain evidence="6 7">LH99</strain>
    </source>
</reference>
<dbReference type="InterPro" id="IPR027417">
    <property type="entry name" value="P-loop_NTPase"/>
</dbReference>
<gene>
    <name evidence="6" type="ORF">BC335_0517</name>
</gene>
<organism evidence="6 7">
    <name type="scientific">Lactobacillus helveticus</name>
    <name type="common">Lactobacillus suntoryeus</name>
    <dbReference type="NCBI Taxonomy" id="1587"/>
    <lineage>
        <taxon>Bacteria</taxon>
        <taxon>Bacillati</taxon>
        <taxon>Bacillota</taxon>
        <taxon>Bacilli</taxon>
        <taxon>Lactobacillales</taxon>
        <taxon>Lactobacillaceae</taxon>
        <taxon>Lactobacillus</taxon>
    </lineage>
</organism>
<dbReference type="GO" id="GO:0016787">
    <property type="term" value="F:hydrolase activity"/>
    <property type="evidence" value="ECO:0007669"/>
    <property type="project" value="UniProtKB-KW"/>
</dbReference>
<feature type="domain" description="SF3 helicase" evidence="5">
    <location>
        <begin position="1"/>
        <end position="162"/>
    </location>
</feature>
<keyword evidence="3" id="KW-0347">Helicase</keyword>
<dbReference type="Pfam" id="PF19263">
    <property type="entry name" value="DUF5906"/>
    <property type="match status" value="1"/>
</dbReference>
<evidence type="ECO:0000259" key="5">
    <source>
        <dbReference type="PROSITE" id="PS51206"/>
    </source>
</evidence>
<accession>A0A386RCV2</accession>
<evidence type="ECO:0000256" key="3">
    <source>
        <dbReference type="ARBA" id="ARBA00022806"/>
    </source>
</evidence>
<name>A0A386RCV2_LACHE</name>
<protein>
    <submittedName>
        <fullName evidence="6">DNA primase</fullName>
    </submittedName>
</protein>
<dbReference type="Pfam" id="PF03288">
    <property type="entry name" value="Pox_D5"/>
    <property type="match status" value="1"/>
</dbReference>
<sequence>MLASGGDGKSTTLNFINSLLPPNEVSHISLQALTASEKNSKNFSLAGLRNKRLNTRNDITDDFIQDASMIKTLTGNDPIYASVKFHEDTSFVNHAKLMFACNSLPEYRDISKGFARRGYIITTRGIKGYNRSEILKERGAFVIECIKAFCDQIKDQQKKADIKEWQLYQDEQTIENRKTWNTENDQVQLFLNERALPKGEVPSDFKRKYDTTYNAYTEWTFQNGVKALSKTKFNRQLREKGYKSTRSKNSRYWLGLKLKSDSGTMPKR</sequence>
<evidence type="ECO:0000256" key="2">
    <source>
        <dbReference type="ARBA" id="ARBA00022801"/>
    </source>
</evidence>
<dbReference type="InterPro" id="IPR045455">
    <property type="entry name" value="NrS-1_pol-like_helicase"/>
</dbReference>
<keyword evidence="2" id="KW-0378">Hydrolase</keyword>
<dbReference type="EMBL" id="CP017982">
    <property type="protein sequence ID" value="AYE61043.1"/>
    <property type="molecule type" value="Genomic_DNA"/>
</dbReference>
<dbReference type="InterPro" id="IPR004968">
    <property type="entry name" value="DNA_primase/NTPase_C"/>
</dbReference>